<dbReference type="InterPro" id="IPR008514">
    <property type="entry name" value="T6SS_Hcp"/>
</dbReference>
<keyword evidence="2" id="KW-1185">Reference proteome</keyword>
<dbReference type="RefSeq" id="WP_114829086.1">
    <property type="nucleotide sequence ID" value="NZ_QQTO01000022.1"/>
</dbReference>
<dbReference type="Pfam" id="PF05638">
    <property type="entry name" value="T6SS_HCP"/>
    <property type="match status" value="1"/>
</dbReference>
<dbReference type="InterPro" id="IPR052947">
    <property type="entry name" value="T6SS_Hcp1_domain"/>
</dbReference>
<accession>A0A370L7P7</accession>
<dbReference type="PANTHER" id="PTHR34319">
    <property type="entry name" value="MAJOR EXPORTED PROTEIN"/>
    <property type="match status" value="1"/>
</dbReference>
<dbReference type="EMBL" id="QQTP01000004">
    <property type="protein sequence ID" value="RDJ26193.1"/>
    <property type="molecule type" value="Genomic_DNA"/>
</dbReference>
<dbReference type="InterPro" id="IPR036624">
    <property type="entry name" value="Hcp1-lik_sf"/>
</dbReference>
<comment type="caution">
    <text evidence="1">The sequence shown here is derived from an EMBL/GenBank/DDBJ whole genome shotgun (WGS) entry which is preliminary data.</text>
</comment>
<dbReference type="Proteomes" id="UP000255207">
    <property type="component" value="Unassembled WGS sequence"/>
</dbReference>
<protein>
    <submittedName>
        <fullName evidence="1">Hcp family type VI secretion system effector</fullName>
    </submittedName>
</protein>
<reference evidence="2" key="1">
    <citation type="submission" date="2018-07" db="EMBL/GenBank/DDBJ databases">
        <authorList>
            <person name="Safronova V.I."/>
            <person name="Chirak E.R."/>
            <person name="Sazanova A.L."/>
        </authorList>
    </citation>
    <scope>NUCLEOTIDE SEQUENCE [LARGE SCALE GENOMIC DNA]</scope>
    <source>
        <strain evidence="2">RCAM04685</strain>
    </source>
</reference>
<dbReference type="AlphaFoldDB" id="A0A370L7P7"/>
<sequence length="172" mass="19093">MALDAYMTIKGQKQADISSEASTIKSAGAGAKYDKHGNEITILAFTSGVINPRDPKSGTTTGARIHQPVTFTKVFDRSSPLLWQALATGETLTEIVCKFFRPDTSGLGEPEEFFEYKWENAKLCEGKSYLPLTVAQGNDHMRPMEDWSFTYEKVTWKHTKASTEGTDSWQSA</sequence>
<dbReference type="NCBIfam" id="TIGR03344">
    <property type="entry name" value="VI_effect_Hcp1"/>
    <property type="match status" value="1"/>
</dbReference>
<dbReference type="OrthoDB" id="5146053at2"/>
<evidence type="ECO:0000313" key="1">
    <source>
        <dbReference type="EMBL" id="RDJ26193.1"/>
    </source>
</evidence>
<name>A0A370L7P7_9HYPH</name>
<evidence type="ECO:0000313" key="2">
    <source>
        <dbReference type="Proteomes" id="UP000255207"/>
    </source>
</evidence>
<dbReference type="PANTHER" id="PTHR34319:SF6">
    <property type="entry name" value="MAJOR EXPORTED PROTEIN"/>
    <property type="match status" value="1"/>
</dbReference>
<proteinExistence type="predicted"/>
<dbReference type="Gene3D" id="2.30.110.20">
    <property type="entry name" value="Hcp1-like"/>
    <property type="match status" value="1"/>
</dbReference>
<dbReference type="SUPFAM" id="SSF141452">
    <property type="entry name" value="Hcp1-like"/>
    <property type="match status" value="1"/>
</dbReference>
<gene>
    <name evidence="1" type="ORF">DWE98_10175</name>
</gene>
<organism evidence="1 2">
    <name type="scientific">Bosea caraganae</name>
    <dbReference type="NCBI Taxonomy" id="2763117"/>
    <lineage>
        <taxon>Bacteria</taxon>
        <taxon>Pseudomonadati</taxon>
        <taxon>Pseudomonadota</taxon>
        <taxon>Alphaproteobacteria</taxon>
        <taxon>Hyphomicrobiales</taxon>
        <taxon>Boseaceae</taxon>
        <taxon>Bosea</taxon>
    </lineage>
</organism>